<sequence length="256" mass="27864">MHDMLLVFMSSLFSATLALLQDEDPQVRSEAADALPLRSAGPQNLFKKLVLAFEGDSAQLVKFLWRELCRSGPSALCEFQQLAKPTVASLFEQDESGVFMEPMVVSHMLHRGTQMALEGALQGSTDLMSFLLDEALRLADELMAVSQAIGEFTLLTDKPLGTNLEILARPKLHHAIAVLRARADLVEWACAHFIAEPRPGATAETLRPGKEVVPRCLEEKVKHSTERLGGSAKETTLCLELRGAAFRVEGGAGRGG</sequence>
<dbReference type="EMBL" id="JABSTU010000006">
    <property type="protein sequence ID" value="KAH8027588.1"/>
    <property type="molecule type" value="Genomic_DNA"/>
</dbReference>
<feature type="chain" id="PRO_5039914210" evidence="1">
    <location>
        <begin position="19"/>
        <end position="256"/>
    </location>
</feature>
<evidence type="ECO:0000256" key="1">
    <source>
        <dbReference type="SAM" id="SignalP"/>
    </source>
</evidence>
<gene>
    <name evidence="2" type="ORF">HPB51_007138</name>
</gene>
<feature type="signal peptide" evidence="1">
    <location>
        <begin position="1"/>
        <end position="18"/>
    </location>
</feature>
<evidence type="ECO:0000313" key="2">
    <source>
        <dbReference type="EMBL" id="KAH8027588.1"/>
    </source>
</evidence>
<organism evidence="2 3">
    <name type="scientific">Rhipicephalus microplus</name>
    <name type="common">Cattle tick</name>
    <name type="synonym">Boophilus microplus</name>
    <dbReference type="NCBI Taxonomy" id="6941"/>
    <lineage>
        <taxon>Eukaryota</taxon>
        <taxon>Metazoa</taxon>
        <taxon>Ecdysozoa</taxon>
        <taxon>Arthropoda</taxon>
        <taxon>Chelicerata</taxon>
        <taxon>Arachnida</taxon>
        <taxon>Acari</taxon>
        <taxon>Parasitiformes</taxon>
        <taxon>Ixodida</taxon>
        <taxon>Ixodoidea</taxon>
        <taxon>Ixodidae</taxon>
        <taxon>Rhipicephalinae</taxon>
        <taxon>Rhipicephalus</taxon>
        <taxon>Boophilus</taxon>
    </lineage>
</organism>
<keyword evidence="3" id="KW-1185">Reference proteome</keyword>
<comment type="caution">
    <text evidence="2">The sequence shown here is derived from an EMBL/GenBank/DDBJ whole genome shotgun (WGS) entry which is preliminary data.</text>
</comment>
<protein>
    <submittedName>
        <fullName evidence="2">Uncharacterized protein</fullName>
    </submittedName>
</protein>
<name>A0A9J6DZW8_RHIMP</name>
<evidence type="ECO:0000313" key="3">
    <source>
        <dbReference type="Proteomes" id="UP000821866"/>
    </source>
</evidence>
<dbReference type="AlphaFoldDB" id="A0A9J6DZW8"/>
<dbReference type="VEuPathDB" id="VectorBase:LOC119168301"/>
<keyword evidence="1" id="KW-0732">Signal</keyword>
<dbReference type="Proteomes" id="UP000821866">
    <property type="component" value="Chromosome 4"/>
</dbReference>
<accession>A0A9J6DZW8</accession>
<reference evidence="2" key="2">
    <citation type="submission" date="2021-09" db="EMBL/GenBank/DDBJ databases">
        <authorList>
            <person name="Jia N."/>
            <person name="Wang J."/>
            <person name="Shi W."/>
            <person name="Du L."/>
            <person name="Sun Y."/>
            <person name="Zhan W."/>
            <person name="Jiang J."/>
            <person name="Wang Q."/>
            <person name="Zhang B."/>
            <person name="Ji P."/>
            <person name="Sakyi L.B."/>
            <person name="Cui X."/>
            <person name="Yuan T."/>
            <person name="Jiang B."/>
            <person name="Yang W."/>
            <person name="Lam T.T.-Y."/>
            <person name="Chang Q."/>
            <person name="Ding S."/>
            <person name="Wang X."/>
            <person name="Zhu J."/>
            <person name="Ruan X."/>
            <person name="Zhao L."/>
            <person name="Wei J."/>
            <person name="Que T."/>
            <person name="Du C."/>
            <person name="Cheng J."/>
            <person name="Dai P."/>
            <person name="Han X."/>
            <person name="Huang E."/>
            <person name="Gao Y."/>
            <person name="Liu J."/>
            <person name="Shao H."/>
            <person name="Ye R."/>
            <person name="Li L."/>
            <person name="Wei W."/>
            <person name="Wang X."/>
            <person name="Wang C."/>
            <person name="Huo Q."/>
            <person name="Li W."/>
            <person name="Guo W."/>
            <person name="Chen H."/>
            <person name="Chen S."/>
            <person name="Zhou L."/>
            <person name="Zhou L."/>
            <person name="Ni X."/>
            <person name="Tian J."/>
            <person name="Zhou Y."/>
            <person name="Sheng Y."/>
            <person name="Liu T."/>
            <person name="Pan Y."/>
            <person name="Xia L."/>
            <person name="Li J."/>
            <person name="Zhao F."/>
            <person name="Cao W."/>
        </authorList>
    </citation>
    <scope>NUCLEOTIDE SEQUENCE</scope>
    <source>
        <strain evidence="2">Rmic-2018</strain>
        <tissue evidence="2">Larvae</tissue>
    </source>
</reference>
<proteinExistence type="predicted"/>
<reference evidence="2" key="1">
    <citation type="journal article" date="2020" name="Cell">
        <title>Large-Scale Comparative Analyses of Tick Genomes Elucidate Their Genetic Diversity and Vector Capacities.</title>
        <authorList>
            <consortium name="Tick Genome and Microbiome Consortium (TIGMIC)"/>
            <person name="Jia N."/>
            <person name="Wang J."/>
            <person name="Shi W."/>
            <person name="Du L."/>
            <person name="Sun Y."/>
            <person name="Zhan W."/>
            <person name="Jiang J.F."/>
            <person name="Wang Q."/>
            <person name="Zhang B."/>
            <person name="Ji P."/>
            <person name="Bell-Sakyi L."/>
            <person name="Cui X.M."/>
            <person name="Yuan T.T."/>
            <person name="Jiang B.G."/>
            <person name="Yang W.F."/>
            <person name="Lam T.T."/>
            <person name="Chang Q.C."/>
            <person name="Ding S.J."/>
            <person name="Wang X.J."/>
            <person name="Zhu J.G."/>
            <person name="Ruan X.D."/>
            <person name="Zhao L."/>
            <person name="Wei J.T."/>
            <person name="Ye R.Z."/>
            <person name="Que T.C."/>
            <person name="Du C.H."/>
            <person name="Zhou Y.H."/>
            <person name="Cheng J.X."/>
            <person name="Dai P.F."/>
            <person name="Guo W.B."/>
            <person name="Han X.H."/>
            <person name="Huang E.J."/>
            <person name="Li L.F."/>
            <person name="Wei W."/>
            <person name="Gao Y.C."/>
            <person name="Liu J.Z."/>
            <person name="Shao H.Z."/>
            <person name="Wang X."/>
            <person name="Wang C.C."/>
            <person name="Yang T.C."/>
            <person name="Huo Q.B."/>
            <person name="Li W."/>
            <person name="Chen H.Y."/>
            <person name="Chen S.E."/>
            <person name="Zhou L.G."/>
            <person name="Ni X.B."/>
            <person name="Tian J.H."/>
            <person name="Sheng Y."/>
            <person name="Liu T."/>
            <person name="Pan Y.S."/>
            <person name="Xia L.Y."/>
            <person name="Li J."/>
            <person name="Zhao F."/>
            <person name="Cao W.C."/>
        </authorList>
    </citation>
    <scope>NUCLEOTIDE SEQUENCE</scope>
    <source>
        <strain evidence="2">Rmic-2018</strain>
    </source>
</reference>